<dbReference type="GeneID" id="79513856"/>
<dbReference type="Proteomes" id="UP000252726">
    <property type="component" value="Segment"/>
</dbReference>
<sequence>MSLSKQFATDTAKEVEGVVIQFGQNDDGSVPGFHISRMSKANTRYTRALEAATRPYRRQIEMGTLANDVAERVFMGVFVDTVLKGWENVQLSDVTGNEEDTGFAPFNRANALSLFGRLPELYDDLQNQAKSAAMFKEEAQEAEAKN</sequence>
<reference evidence="2" key="1">
    <citation type="submission" date="2018-05" db="EMBL/GenBank/DDBJ databases">
        <title>Exploring Bacteriophages for Innovative Applications.</title>
        <authorList>
            <person name="Olsen N.S."/>
            <person name="Kot W."/>
            <person name="Hansen L.H."/>
        </authorList>
    </citation>
    <scope>NUCLEOTIDE SEQUENCE [LARGE SCALE GENOMIC DNA]</scope>
</reference>
<keyword evidence="2" id="KW-1185">Reference proteome</keyword>
<dbReference type="RefSeq" id="YP_010731735.1">
    <property type="nucleotide sequence ID" value="NC_072811.1"/>
</dbReference>
<evidence type="ECO:0000313" key="2">
    <source>
        <dbReference type="Proteomes" id="UP000252726"/>
    </source>
</evidence>
<dbReference type="KEGG" id="vg:79513856"/>
<organism evidence="1 2">
    <name type="scientific">Escherichia phage Halfdan</name>
    <dbReference type="NCBI Taxonomy" id="2234092"/>
    <lineage>
        <taxon>Viruses</taxon>
        <taxon>Duplodnaviria</taxon>
        <taxon>Heunggongvirae</taxon>
        <taxon>Uroviricota</taxon>
        <taxon>Caudoviricetes</taxon>
        <taxon>Halfdanvirus</taxon>
        <taxon>Halfdanvirus halfdan</taxon>
    </lineage>
</organism>
<accession>A0A2Z5H4C0</accession>
<name>A0A2Z5H4C0_9CAUD</name>
<protein>
    <submittedName>
        <fullName evidence="1">Putative tail fiber protein</fullName>
    </submittedName>
</protein>
<dbReference type="EMBL" id="MH362766">
    <property type="protein sequence ID" value="AXC34264.1"/>
    <property type="molecule type" value="Genomic_DNA"/>
</dbReference>
<evidence type="ECO:0000313" key="1">
    <source>
        <dbReference type="EMBL" id="AXC34264.1"/>
    </source>
</evidence>
<proteinExistence type="predicted"/>